<keyword evidence="4" id="KW-1185">Reference proteome</keyword>
<evidence type="ECO:0000256" key="1">
    <source>
        <dbReference type="ARBA" id="ARBA00022729"/>
    </source>
</evidence>
<proteinExistence type="predicted"/>
<name>A0A6G4V560_9ACTN</name>
<dbReference type="SUPFAM" id="SSF88713">
    <property type="entry name" value="Glycoside hydrolase/deacetylase"/>
    <property type="match status" value="1"/>
</dbReference>
<feature type="domain" description="NodB homology" evidence="2">
    <location>
        <begin position="56"/>
        <end position="258"/>
    </location>
</feature>
<dbReference type="PANTHER" id="PTHR34216:SF7">
    <property type="entry name" value="POLY-BETA-1,6-N-ACETYL-D-GLUCOSAMINE N-DEACETYLASE"/>
    <property type="match status" value="1"/>
</dbReference>
<dbReference type="RefSeq" id="WP_165259704.1">
    <property type="nucleotide sequence ID" value="NZ_JAAKZY010000043.1"/>
</dbReference>
<dbReference type="GO" id="GO:0016810">
    <property type="term" value="F:hydrolase activity, acting on carbon-nitrogen (but not peptide) bonds"/>
    <property type="evidence" value="ECO:0007669"/>
    <property type="project" value="InterPro"/>
</dbReference>
<dbReference type="Proteomes" id="UP000472335">
    <property type="component" value="Unassembled WGS sequence"/>
</dbReference>
<evidence type="ECO:0000313" key="4">
    <source>
        <dbReference type="Proteomes" id="UP000472335"/>
    </source>
</evidence>
<organism evidence="3 4">
    <name type="scientific">Streptomyces scabichelini</name>
    <dbReference type="NCBI Taxonomy" id="2711217"/>
    <lineage>
        <taxon>Bacteria</taxon>
        <taxon>Bacillati</taxon>
        <taxon>Actinomycetota</taxon>
        <taxon>Actinomycetes</taxon>
        <taxon>Kitasatosporales</taxon>
        <taxon>Streptomycetaceae</taxon>
        <taxon>Streptomyces</taxon>
    </lineage>
</organism>
<keyword evidence="1" id="KW-0732">Signal</keyword>
<evidence type="ECO:0000259" key="2">
    <source>
        <dbReference type="PROSITE" id="PS51677"/>
    </source>
</evidence>
<dbReference type="InterPro" id="IPR011330">
    <property type="entry name" value="Glyco_hydro/deAcase_b/a-brl"/>
</dbReference>
<sequence length="258" mass="28324">MYHSVAHAPASSIRALSVSPDAFADQMRLLAARGYTALTTARLAATWRGELPLPRRPVLITFDDGYRGVHRYALRVLREFGFAATVFVTTGWLRGPYEIDGAALDTMLGWDEVRELAAEGAEIGGHSHSHPQLDQIPAGALRWEVGRCKEIITEQLGSPPASFAYPYGYSDRRVRQAVRAAGFAQAVAVGNALASPRQGPFSLRRVTMRRSTGCEEFARLVEGRAMARTFAGDRALTKSYALVRGSRRLIRKASRAHV</sequence>
<dbReference type="CDD" id="cd10918">
    <property type="entry name" value="CE4_NodB_like_5s_6s"/>
    <property type="match status" value="1"/>
</dbReference>
<dbReference type="Pfam" id="PF01522">
    <property type="entry name" value="Polysacc_deac_1"/>
    <property type="match status" value="1"/>
</dbReference>
<accession>A0A6G4V560</accession>
<dbReference type="InterPro" id="IPR002509">
    <property type="entry name" value="NODB_dom"/>
</dbReference>
<dbReference type="PANTHER" id="PTHR34216">
    <property type="match status" value="1"/>
</dbReference>
<protein>
    <submittedName>
        <fullName evidence="3">Polysaccharide deacetylase family protein</fullName>
    </submittedName>
</protein>
<dbReference type="InterPro" id="IPR051398">
    <property type="entry name" value="Polysacch_Deacetylase"/>
</dbReference>
<reference evidence="3 4" key="1">
    <citation type="submission" date="2020-02" db="EMBL/GenBank/DDBJ databases">
        <title>Whole-genome analyses of novel actinobacteria.</title>
        <authorList>
            <person name="Sahin N."/>
            <person name="Gencbay T."/>
        </authorList>
    </citation>
    <scope>NUCLEOTIDE SEQUENCE [LARGE SCALE GENOMIC DNA]</scope>
    <source>
        <strain evidence="3 4">HC44</strain>
    </source>
</reference>
<evidence type="ECO:0000313" key="3">
    <source>
        <dbReference type="EMBL" id="NGO09055.1"/>
    </source>
</evidence>
<dbReference type="GO" id="GO:0005975">
    <property type="term" value="P:carbohydrate metabolic process"/>
    <property type="evidence" value="ECO:0007669"/>
    <property type="project" value="InterPro"/>
</dbReference>
<dbReference type="Gene3D" id="3.20.20.370">
    <property type="entry name" value="Glycoside hydrolase/deacetylase"/>
    <property type="match status" value="1"/>
</dbReference>
<dbReference type="PROSITE" id="PS51677">
    <property type="entry name" value="NODB"/>
    <property type="match status" value="1"/>
</dbReference>
<dbReference type="AlphaFoldDB" id="A0A6G4V560"/>
<dbReference type="EMBL" id="JAAKZY010000043">
    <property type="protein sequence ID" value="NGO09055.1"/>
    <property type="molecule type" value="Genomic_DNA"/>
</dbReference>
<comment type="caution">
    <text evidence="3">The sequence shown here is derived from an EMBL/GenBank/DDBJ whole genome shotgun (WGS) entry which is preliminary data.</text>
</comment>
<gene>
    <name evidence="3" type="ORF">G5C60_15975</name>
</gene>